<protein>
    <submittedName>
        <fullName evidence="1">Uncharacterized protein</fullName>
    </submittedName>
</protein>
<evidence type="ECO:0000313" key="1">
    <source>
        <dbReference type="EMBL" id="GFH53898.1"/>
    </source>
</evidence>
<accession>A0AAD3H8H5</accession>
<dbReference type="AlphaFoldDB" id="A0AAD3H8H5"/>
<comment type="caution">
    <text evidence="1">The sequence shown here is derived from an EMBL/GenBank/DDBJ whole genome shotgun (WGS) entry which is preliminary data.</text>
</comment>
<reference evidence="1 2" key="1">
    <citation type="journal article" date="2021" name="Sci. Rep.">
        <title>The genome of the diatom Chaetoceros tenuissimus carries an ancient integrated fragment of an extant virus.</title>
        <authorList>
            <person name="Hongo Y."/>
            <person name="Kimura K."/>
            <person name="Takaki Y."/>
            <person name="Yoshida Y."/>
            <person name="Baba S."/>
            <person name="Kobayashi G."/>
            <person name="Nagasaki K."/>
            <person name="Hano T."/>
            <person name="Tomaru Y."/>
        </authorList>
    </citation>
    <scope>NUCLEOTIDE SEQUENCE [LARGE SCALE GENOMIC DNA]</scope>
    <source>
        <strain evidence="1 2">NIES-3715</strain>
    </source>
</reference>
<dbReference type="Proteomes" id="UP001054902">
    <property type="component" value="Unassembled WGS sequence"/>
</dbReference>
<keyword evidence="2" id="KW-1185">Reference proteome</keyword>
<organism evidence="1 2">
    <name type="scientific">Chaetoceros tenuissimus</name>
    <dbReference type="NCBI Taxonomy" id="426638"/>
    <lineage>
        <taxon>Eukaryota</taxon>
        <taxon>Sar</taxon>
        <taxon>Stramenopiles</taxon>
        <taxon>Ochrophyta</taxon>
        <taxon>Bacillariophyta</taxon>
        <taxon>Coscinodiscophyceae</taxon>
        <taxon>Chaetocerotophycidae</taxon>
        <taxon>Chaetocerotales</taxon>
        <taxon>Chaetocerotaceae</taxon>
        <taxon>Chaetoceros</taxon>
    </lineage>
</organism>
<dbReference type="EMBL" id="BLLK01000047">
    <property type="protein sequence ID" value="GFH53898.1"/>
    <property type="molecule type" value="Genomic_DNA"/>
</dbReference>
<evidence type="ECO:0000313" key="2">
    <source>
        <dbReference type="Proteomes" id="UP001054902"/>
    </source>
</evidence>
<proteinExistence type="predicted"/>
<sequence>MMSERTIRGNTYWHVLEHIPNCELAKEMWVKAAGLSRSFSSFHGPAYDDEMSAANEMPSDYHRFYENWHGHTCHFNSTMLEDAMKRTLKTKAYIIVNHGPITSTDHTHILPKGTPKDSGKYDPKIHLPKESKPLDKILYEEMWGCAIYDDIQQTKGMSIFSAFCIDDTMMYNKKSSGHKIVSCSFQQYTGEECALQLSLIAKNKIANFLKLDTEDLVKSIDFS</sequence>
<gene>
    <name evidence="1" type="ORF">CTEN210_10374</name>
</gene>
<name>A0AAD3H8H5_9STRA</name>